<keyword evidence="1 3" id="KW-0456">Lyase</keyword>
<dbReference type="GO" id="GO:0004018">
    <property type="term" value="F:N6-(1,2-dicarboxyethyl)AMP AMP-lyase (fumarate-forming) activity"/>
    <property type="evidence" value="ECO:0007669"/>
    <property type="project" value="UniProtKB-UniRule"/>
</dbReference>
<dbReference type="Pfam" id="PF10397">
    <property type="entry name" value="ADSL_C"/>
    <property type="match status" value="1"/>
</dbReference>
<dbReference type="AlphaFoldDB" id="A0A0G0TVK0"/>
<dbReference type="SUPFAM" id="SSF48557">
    <property type="entry name" value="L-aspartase-like"/>
    <property type="match status" value="1"/>
</dbReference>
<comment type="caution">
    <text evidence="5">The sequence shown here is derived from an EMBL/GenBank/DDBJ whole genome shotgun (WGS) entry which is preliminary data.</text>
</comment>
<dbReference type="UniPathway" id="UPA00074">
    <property type="reaction ID" value="UER00132"/>
</dbReference>
<dbReference type="PATRIC" id="fig|1618431.3.peg.795"/>
<dbReference type="SMART" id="SM00998">
    <property type="entry name" value="ADSL_C"/>
    <property type="match status" value="1"/>
</dbReference>
<evidence type="ECO:0000259" key="4">
    <source>
        <dbReference type="SMART" id="SM00998"/>
    </source>
</evidence>
<dbReference type="Gene3D" id="1.20.200.10">
    <property type="entry name" value="Fumarase/aspartase (Central domain)"/>
    <property type="match status" value="1"/>
</dbReference>
<dbReference type="InterPro" id="IPR020557">
    <property type="entry name" value="Fumarate_lyase_CS"/>
</dbReference>
<dbReference type="Pfam" id="PF00206">
    <property type="entry name" value="Lyase_1"/>
    <property type="match status" value="1"/>
</dbReference>
<comment type="pathway">
    <text evidence="3">Purine metabolism; AMP biosynthesis via de novo pathway; AMP from IMP: step 2/2.</text>
</comment>
<dbReference type="Proteomes" id="UP000034881">
    <property type="component" value="Unassembled WGS sequence"/>
</dbReference>
<organism evidence="5 6">
    <name type="scientific">Candidatus Daviesbacteria bacterium GW2011_GWC2_40_12</name>
    <dbReference type="NCBI Taxonomy" id="1618431"/>
    <lineage>
        <taxon>Bacteria</taxon>
        <taxon>Candidatus Daviesiibacteriota</taxon>
    </lineage>
</organism>
<dbReference type="EC" id="4.3.2.2" evidence="2 3"/>
<dbReference type="NCBIfam" id="TIGR00928">
    <property type="entry name" value="purB"/>
    <property type="match status" value="1"/>
</dbReference>
<dbReference type="PROSITE" id="PS00163">
    <property type="entry name" value="FUMARATE_LYASES"/>
    <property type="match status" value="1"/>
</dbReference>
<dbReference type="Gene3D" id="1.10.40.30">
    <property type="entry name" value="Fumarase/aspartase (C-terminal domain)"/>
    <property type="match status" value="1"/>
</dbReference>
<protein>
    <recommendedName>
        <fullName evidence="2 3">Adenylosuccinate lyase</fullName>
        <shortName evidence="3">ASL</shortName>
        <ecNumber evidence="2 3">4.3.2.2</ecNumber>
    </recommendedName>
    <alternativeName>
        <fullName evidence="3">Adenylosuccinase</fullName>
    </alternativeName>
</protein>
<comment type="catalytic activity">
    <reaction evidence="3">
        <text>(2S)-2-[5-amino-1-(5-phospho-beta-D-ribosyl)imidazole-4-carboxamido]succinate = 5-amino-1-(5-phospho-beta-D-ribosyl)imidazole-4-carboxamide + fumarate</text>
        <dbReference type="Rhea" id="RHEA:23920"/>
        <dbReference type="ChEBI" id="CHEBI:29806"/>
        <dbReference type="ChEBI" id="CHEBI:58443"/>
        <dbReference type="ChEBI" id="CHEBI:58475"/>
        <dbReference type="EC" id="4.3.2.2"/>
    </reaction>
</comment>
<dbReference type="PRINTS" id="PR00145">
    <property type="entry name" value="ARGSUCLYASE"/>
</dbReference>
<proteinExistence type="inferred from homology"/>
<comment type="similarity">
    <text evidence="3">Belongs to the lyase 1 family. Adenylosuccinate lyase subfamily.</text>
</comment>
<evidence type="ECO:0000256" key="1">
    <source>
        <dbReference type="ARBA" id="ARBA00023239"/>
    </source>
</evidence>
<dbReference type="PRINTS" id="PR00149">
    <property type="entry name" value="FUMRATELYASE"/>
</dbReference>
<dbReference type="UniPathway" id="UPA00075">
    <property type="reaction ID" value="UER00336"/>
</dbReference>
<comment type="catalytic activity">
    <reaction evidence="3">
        <text>N(6)-(1,2-dicarboxyethyl)-AMP = fumarate + AMP</text>
        <dbReference type="Rhea" id="RHEA:16853"/>
        <dbReference type="ChEBI" id="CHEBI:29806"/>
        <dbReference type="ChEBI" id="CHEBI:57567"/>
        <dbReference type="ChEBI" id="CHEBI:456215"/>
        <dbReference type="EC" id="4.3.2.2"/>
    </reaction>
</comment>
<name>A0A0G0TVK0_9BACT</name>
<dbReference type="GO" id="GO:0005829">
    <property type="term" value="C:cytosol"/>
    <property type="evidence" value="ECO:0007669"/>
    <property type="project" value="TreeGrafter"/>
</dbReference>
<dbReference type="InterPro" id="IPR022761">
    <property type="entry name" value="Fumarate_lyase_N"/>
</dbReference>
<evidence type="ECO:0000313" key="5">
    <source>
        <dbReference type="EMBL" id="KKR41942.1"/>
    </source>
</evidence>
<evidence type="ECO:0000256" key="2">
    <source>
        <dbReference type="NCBIfam" id="TIGR00928"/>
    </source>
</evidence>
<sequence length="468" mass="53051">MESKKEKVKSQNYSSYQSPFAWRYGSEKMRQIFSEEYKYKLWRKIWVSLAKAQAKEGLVSEEEWKDLEKNQDNLDIERIWEIEKDTRHDVVAAIKEFAEKAKVGGGKIHLGATSMDISDNAETVRMQEALILVEKNLKKLIKIFGEKIKKYADLPCMGYTHLQAAEPTTLGYRFAFYAQDLLMDLKLLQFVKENLKSKGLKGAVGTSASYVKLLDGKKAKEMEEGVLSELGIEAAEITSQTAPRKIEFWLGNLLASIAQSLNKFAFDLRILQAPFMNEWMEPFGKSQVGSSAMPFKRNPIKAEQICSLARLVINLSRTTWDNAANQLLERTLDDSANRRVVIPEMFLAIDEIIDTAGNLVEGLNINEIVITKNLKFFFVFSASESIIIEAVKKGADRQVVHEILREISMKAWEAMDKAGEMQKLLLENAEIKKYLNAADLKKLLDAKNHIGNAPQKALTLALEIDKLT</sequence>
<dbReference type="InterPro" id="IPR000362">
    <property type="entry name" value="Fumarate_lyase_fam"/>
</dbReference>
<dbReference type="PANTHER" id="PTHR43172:SF1">
    <property type="entry name" value="ADENYLOSUCCINATE LYASE"/>
    <property type="match status" value="1"/>
</dbReference>
<feature type="domain" description="Adenylosuccinate lyase C-terminal" evidence="4">
    <location>
        <begin position="378"/>
        <end position="461"/>
    </location>
</feature>
<dbReference type="GO" id="GO:0044208">
    <property type="term" value="P:'de novo' AMP biosynthetic process"/>
    <property type="evidence" value="ECO:0007669"/>
    <property type="project" value="UniProtKB-UniPathway"/>
</dbReference>
<gene>
    <name evidence="5" type="ORF">UT77_C0005G0057</name>
</gene>
<dbReference type="PANTHER" id="PTHR43172">
    <property type="entry name" value="ADENYLOSUCCINATE LYASE"/>
    <property type="match status" value="1"/>
</dbReference>
<dbReference type="EMBL" id="LBYB01000005">
    <property type="protein sequence ID" value="KKR41942.1"/>
    <property type="molecule type" value="Genomic_DNA"/>
</dbReference>
<evidence type="ECO:0000256" key="3">
    <source>
        <dbReference type="RuleBase" id="RU361172"/>
    </source>
</evidence>
<comment type="pathway">
    <text evidence="3">Purine metabolism; IMP biosynthesis via de novo pathway; 5-amino-1-(5-phospho-D-ribosyl)imidazole-4-carboxamide from 5-amino-1-(5-phospho-D-ribosyl)imidazole-4-carboxylate: step 2/2.</text>
</comment>
<keyword evidence="3" id="KW-0658">Purine biosynthesis</keyword>
<evidence type="ECO:0000313" key="6">
    <source>
        <dbReference type="Proteomes" id="UP000034881"/>
    </source>
</evidence>
<dbReference type="InterPro" id="IPR004769">
    <property type="entry name" value="Pur_lyase"/>
</dbReference>
<dbReference type="InterPro" id="IPR019468">
    <property type="entry name" value="AdenyloSucc_lyase_C"/>
</dbReference>
<reference evidence="5 6" key="1">
    <citation type="journal article" date="2015" name="Nature">
        <title>rRNA introns, odd ribosomes, and small enigmatic genomes across a large radiation of phyla.</title>
        <authorList>
            <person name="Brown C.T."/>
            <person name="Hug L.A."/>
            <person name="Thomas B.C."/>
            <person name="Sharon I."/>
            <person name="Castelle C.J."/>
            <person name="Singh A."/>
            <person name="Wilkins M.J."/>
            <person name="Williams K.H."/>
            <person name="Banfield J.F."/>
        </authorList>
    </citation>
    <scope>NUCLEOTIDE SEQUENCE [LARGE SCALE GENOMIC DNA]</scope>
</reference>
<dbReference type="GO" id="GO:0006189">
    <property type="term" value="P:'de novo' IMP biosynthetic process"/>
    <property type="evidence" value="ECO:0007669"/>
    <property type="project" value="UniProtKB-UniPathway"/>
</dbReference>
<dbReference type="GO" id="GO:0070626">
    <property type="term" value="F:(S)-2-(5-amino-1-(5-phospho-D-ribosyl)imidazole-4-carboxamido) succinate lyase (fumarate-forming) activity"/>
    <property type="evidence" value="ECO:0007669"/>
    <property type="project" value="TreeGrafter"/>
</dbReference>
<accession>A0A0G0TVK0</accession>
<dbReference type="InterPro" id="IPR008948">
    <property type="entry name" value="L-Aspartase-like"/>
</dbReference>
<dbReference type="Gene3D" id="1.10.275.60">
    <property type="match status" value="1"/>
</dbReference>